<dbReference type="SUPFAM" id="SSF103473">
    <property type="entry name" value="MFS general substrate transporter"/>
    <property type="match status" value="1"/>
</dbReference>
<protein>
    <submittedName>
        <fullName evidence="2">Uncharacterized protein</fullName>
    </submittedName>
</protein>
<evidence type="ECO:0000313" key="3">
    <source>
        <dbReference type="Proteomes" id="UP000503011"/>
    </source>
</evidence>
<dbReference type="KEGG" id="psuu:Psuf_070770"/>
<reference evidence="2 3" key="2">
    <citation type="submission" date="2020-03" db="EMBL/GenBank/DDBJ databases">
        <authorList>
            <person name="Ichikawa N."/>
            <person name="Kimura A."/>
            <person name="Kitahashi Y."/>
            <person name="Uohara A."/>
        </authorList>
    </citation>
    <scope>NUCLEOTIDE SEQUENCE [LARGE SCALE GENOMIC DNA]</scope>
    <source>
        <strain evidence="2 3">NBRC 105367</strain>
    </source>
</reference>
<keyword evidence="1" id="KW-0812">Transmembrane</keyword>
<keyword evidence="1" id="KW-0472">Membrane</keyword>
<feature type="transmembrane region" description="Helical" evidence="1">
    <location>
        <begin position="23"/>
        <end position="42"/>
    </location>
</feature>
<dbReference type="InterPro" id="IPR036259">
    <property type="entry name" value="MFS_trans_sf"/>
</dbReference>
<evidence type="ECO:0000256" key="1">
    <source>
        <dbReference type="SAM" id="Phobius"/>
    </source>
</evidence>
<name>A0A6F8YUI7_9ACTN</name>
<proteinExistence type="predicted"/>
<feature type="transmembrane region" description="Helical" evidence="1">
    <location>
        <begin position="54"/>
        <end position="87"/>
    </location>
</feature>
<dbReference type="Proteomes" id="UP000503011">
    <property type="component" value="Chromosome"/>
</dbReference>
<gene>
    <name evidence="2" type="ORF">Psuf_070770</name>
</gene>
<sequence>MLALLFAAEFVSALGVTVLDIAAGSVQIAATPVTMLAVVAGFKRTLNYGIRPIGALIGGGLGAAIGVRSALWIATLGALLGVLWVVFSPLSTMRKLPEQ</sequence>
<organism evidence="2 3">
    <name type="scientific">Phytohabitans suffuscus</name>
    <dbReference type="NCBI Taxonomy" id="624315"/>
    <lineage>
        <taxon>Bacteria</taxon>
        <taxon>Bacillati</taxon>
        <taxon>Actinomycetota</taxon>
        <taxon>Actinomycetes</taxon>
        <taxon>Micromonosporales</taxon>
        <taxon>Micromonosporaceae</taxon>
    </lineage>
</organism>
<dbReference type="AlphaFoldDB" id="A0A6F8YUI7"/>
<dbReference type="EMBL" id="AP022871">
    <property type="protein sequence ID" value="BCB89764.1"/>
    <property type="molecule type" value="Genomic_DNA"/>
</dbReference>
<accession>A0A6F8YUI7</accession>
<keyword evidence="1" id="KW-1133">Transmembrane helix</keyword>
<keyword evidence="3" id="KW-1185">Reference proteome</keyword>
<reference evidence="2 3" key="1">
    <citation type="submission" date="2020-03" db="EMBL/GenBank/DDBJ databases">
        <title>Whole genome shotgun sequence of Phytohabitans suffuscus NBRC 105367.</title>
        <authorList>
            <person name="Komaki H."/>
            <person name="Tamura T."/>
        </authorList>
    </citation>
    <scope>NUCLEOTIDE SEQUENCE [LARGE SCALE GENOMIC DNA]</scope>
    <source>
        <strain evidence="2 3">NBRC 105367</strain>
    </source>
</reference>
<evidence type="ECO:0000313" key="2">
    <source>
        <dbReference type="EMBL" id="BCB89764.1"/>
    </source>
</evidence>